<dbReference type="VEuPathDB" id="FungiDB:CC1G_02514"/>
<dbReference type="RefSeq" id="XP_001832252.1">
    <property type="nucleotide sequence ID" value="XM_001832200.1"/>
</dbReference>
<accession>A8NBQ4</accession>
<protein>
    <submittedName>
        <fullName evidence="3">Other/FunK1 protein kinase</fullName>
    </submittedName>
</protein>
<name>A8NBQ4_COPC7</name>
<dbReference type="GO" id="GO:0004672">
    <property type="term" value="F:protein kinase activity"/>
    <property type="evidence" value="ECO:0007669"/>
    <property type="project" value="InterPro"/>
</dbReference>
<organism evidence="3 4">
    <name type="scientific">Coprinopsis cinerea (strain Okayama-7 / 130 / ATCC MYA-4618 / FGSC 9003)</name>
    <name type="common">Inky cap fungus</name>
    <name type="synonym">Hormographiella aspergillata</name>
    <dbReference type="NCBI Taxonomy" id="240176"/>
    <lineage>
        <taxon>Eukaryota</taxon>
        <taxon>Fungi</taxon>
        <taxon>Dikarya</taxon>
        <taxon>Basidiomycota</taxon>
        <taxon>Agaricomycotina</taxon>
        <taxon>Agaricomycetes</taxon>
        <taxon>Agaricomycetidae</taxon>
        <taxon>Agaricales</taxon>
        <taxon>Agaricineae</taxon>
        <taxon>Psathyrellaceae</taxon>
        <taxon>Coprinopsis</taxon>
    </lineage>
</organism>
<dbReference type="Pfam" id="PF17667">
    <property type="entry name" value="Pkinase_fungal"/>
    <property type="match status" value="2"/>
</dbReference>
<dbReference type="InParanoid" id="A8NBQ4"/>
<sequence length="681" mass="77351">MSDKEYFTPGGRTFDRNLYKDVASKQEINTYLTQSPYYDTKTKRWSLPNFCTSGSNFSDSGVKELRVRIASILEDVESYFWPDRSSSKTPAPSFIWSGPDDDEDPEEEEYTKTAMLECHWEAIPYSDKRMGATYEDAAFETREHIRLEKRVITAFKTQPNRLFLRILLISPTRFRVLHFDRSGVVYSVPNDLRRDPYTFVRLVVGLTSRKAELVGFDGSVHFAKRRGDVGNGGGKGLGQIRVFPYSVVPKRALALGDANQGLYKKSKSKAKTSPGTIPSIYTIGRIIPPRDEPDIYWQSPWIYFAHNTYTNKKVVIKDFWYDGLGGCDPEPEMVDEARGVEGVVQVVEWGVVGDTAVFRGVDVSKEERIEKRVRYRIVLERYGGMIIDFESRLDLLYGLFDAITGHMNLYLHKRILHRDVSIGNILLGLQGFRSPKGYRGVLIDLDRSVRLKNGVGPPVDVEIGTTTWQSVFVMQSGCNLDPKVYPTGRHDHLDDLESFFWVFVFVVVAYRARGEENRVHSSKLGLRMNEWFPRGSTSSAESILGCYTAKLGFVLSEEERGFRRAEVEGCVGEWWGGAVRELVSEWREFVGEVFARKSEALDDESHGDGGKMDLLRKEARVHYLRVLGMIGKAIGKMEKEEDRDGGVDSEEGDKLVLEKRSAEECTREEPKPKKGKGEEGI</sequence>
<evidence type="ECO:0000313" key="3">
    <source>
        <dbReference type="EMBL" id="EAU89625.1"/>
    </source>
</evidence>
<keyword evidence="3" id="KW-0808">Transferase</keyword>
<dbReference type="EMBL" id="AACS02000009">
    <property type="protein sequence ID" value="EAU89625.1"/>
    <property type="molecule type" value="Genomic_DNA"/>
</dbReference>
<feature type="domain" description="Fungal-type protein kinase" evidence="2">
    <location>
        <begin position="305"/>
        <end position="506"/>
    </location>
</feature>
<dbReference type="InterPro" id="IPR040976">
    <property type="entry name" value="Pkinase_fungal"/>
</dbReference>
<evidence type="ECO:0000313" key="4">
    <source>
        <dbReference type="Proteomes" id="UP000001861"/>
    </source>
</evidence>
<dbReference type="Proteomes" id="UP000001861">
    <property type="component" value="Unassembled WGS sequence"/>
</dbReference>
<evidence type="ECO:0000259" key="2">
    <source>
        <dbReference type="Pfam" id="PF17667"/>
    </source>
</evidence>
<dbReference type="GeneID" id="6008736"/>
<dbReference type="InterPro" id="IPR011009">
    <property type="entry name" value="Kinase-like_dom_sf"/>
</dbReference>
<dbReference type="KEGG" id="cci:CC1G_02514"/>
<keyword evidence="4" id="KW-1185">Reference proteome</keyword>
<dbReference type="PROSITE" id="PS00109">
    <property type="entry name" value="PROTEIN_KINASE_TYR"/>
    <property type="match status" value="1"/>
</dbReference>
<dbReference type="PANTHER" id="PTHR38248:SF2">
    <property type="entry name" value="FUNK1 11"/>
    <property type="match status" value="1"/>
</dbReference>
<proteinExistence type="predicted"/>
<dbReference type="InterPro" id="IPR008266">
    <property type="entry name" value="Tyr_kinase_AS"/>
</dbReference>
<reference evidence="3 4" key="1">
    <citation type="journal article" date="2010" name="Proc. Natl. Acad. Sci. U.S.A.">
        <title>Insights into evolution of multicellular fungi from the assembled chromosomes of the mushroom Coprinopsis cinerea (Coprinus cinereus).</title>
        <authorList>
            <person name="Stajich J.E."/>
            <person name="Wilke S.K."/>
            <person name="Ahren D."/>
            <person name="Au C.H."/>
            <person name="Birren B.W."/>
            <person name="Borodovsky M."/>
            <person name="Burns C."/>
            <person name="Canback B."/>
            <person name="Casselton L.A."/>
            <person name="Cheng C.K."/>
            <person name="Deng J."/>
            <person name="Dietrich F.S."/>
            <person name="Fargo D.C."/>
            <person name="Farman M.L."/>
            <person name="Gathman A.C."/>
            <person name="Goldberg J."/>
            <person name="Guigo R."/>
            <person name="Hoegger P.J."/>
            <person name="Hooker J.B."/>
            <person name="Huggins A."/>
            <person name="James T.Y."/>
            <person name="Kamada T."/>
            <person name="Kilaru S."/>
            <person name="Kodira C."/>
            <person name="Kues U."/>
            <person name="Kupfer D."/>
            <person name="Kwan H.S."/>
            <person name="Lomsadze A."/>
            <person name="Li W."/>
            <person name="Lilly W.W."/>
            <person name="Ma L.J."/>
            <person name="Mackey A.J."/>
            <person name="Manning G."/>
            <person name="Martin F."/>
            <person name="Muraguchi H."/>
            <person name="Natvig D.O."/>
            <person name="Palmerini H."/>
            <person name="Ramesh M.A."/>
            <person name="Rehmeyer C.J."/>
            <person name="Roe B.A."/>
            <person name="Shenoy N."/>
            <person name="Stanke M."/>
            <person name="Ter-Hovhannisyan V."/>
            <person name="Tunlid A."/>
            <person name="Velagapudi R."/>
            <person name="Vision T.J."/>
            <person name="Zeng Q."/>
            <person name="Zolan M.E."/>
            <person name="Pukkila P.J."/>
        </authorList>
    </citation>
    <scope>NUCLEOTIDE SEQUENCE [LARGE SCALE GENOMIC DNA]</scope>
    <source>
        <strain evidence="4">Okayama-7 / 130 / ATCC MYA-4618 / FGSC 9003</strain>
    </source>
</reference>
<dbReference type="PANTHER" id="PTHR38248">
    <property type="entry name" value="FUNK1 6"/>
    <property type="match status" value="1"/>
</dbReference>
<evidence type="ECO:0000256" key="1">
    <source>
        <dbReference type="SAM" id="MobiDB-lite"/>
    </source>
</evidence>
<keyword evidence="3" id="KW-0418">Kinase</keyword>
<feature type="region of interest" description="Disordered" evidence="1">
    <location>
        <begin position="83"/>
        <end position="106"/>
    </location>
</feature>
<dbReference type="AlphaFoldDB" id="A8NBQ4"/>
<feature type="region of interest" description="Disordered" evidence="1">
    <location>
        <begin position="637"/>
        <end position="681"/>
    </location>
</feature>
<dbReference type="SUPFAM" id="SSF56112">
    <property type="entry name" value="Protein kinase-like (PK-like)"/>
    <property type="match status" value="1"/>
</dbReference>
<dbReference type="STRING" id="240176.A8NBQ4"/>
<gene>
    <name evidence="3" type="ORF">CC1G_02514</name>
</gene>
<dbReference type="OrthoDB" id="5569250at2759"/>
<comment type="caution">
    <text evidence="3">The sequence shown here is derived from an EMBL/GenBank/DDBJ whole genome shotgun (WGS) entry which is preliminary data.</text>
</comment>
<feature type="domain" description="Fungal-type protein kinase" evidence="2">
    <location>
        <begin position="117"/>
        <end position="221"/>
    </location>
</feature>